<dbReference type="SUPFAM" id="SSF48371">
    <property type="entry name" value="ARM repeat"/>
    <property type="match status" value="1"/>
</dbReference>
<dbReference type="Gramene" id="PNW87496">
    <property type="protein sequence ID" value="PNW87496"/>
    <property type="gene ID" value="CHLRE_02g143850v5"/>
</dbReference>
<dbReference type="InParanoid" id="A0A2K3E3Z6"/>
<protein>
    <submittedName>
        <fullName evidence="2">Uncharacterized protein</fullName>
    </submittedName>
</protein>
<organism evidence="2 3">
    <name type="scientific">Chlamydomonas reinhardtii</name>
    <name type="common">Chlamydomonas smithii</name>
    <dbReference type="NCBI Taxonomy" id="3055"/>
    <lineage>
        <taxon>Eukaryota</taxon>
        <taxon>Viridiplantae</taxon>
        <taxon>Chlorophyta</taxon>
        <taxon>core chlorophytes</taxon>
        <taxon>Chlorophyceae</taxon>
        <taxon>CS clade</taxon>
        <taxon>Chlamydomonadales</taxon>
        <taxon>Chlamydomonadaceae</taxon>
        <taxon>Chlamydomonas</taxon>
    </lineage>
</organism>
<dbReference type="InterPro" id="IPR011989">
    <property type="entry name" value="ARM-like"/>
</dbReference>
<dbReference type="PANTHER" id="PTHR15599">
    <property type="entry name" value="RTDR1"/>
    <property type="match status" value="1"/>
</dbReference>
<feature type="repeat" description="ARM" evidence="1">
    <location>
        <begin position="149"/>
        <end position="191"/>
    </location>
</feature>
<dbReference type="AlphaFoldDB" id="A0A2K3E3Z6"/>
<gene>
    <name evidence="2" type="ORF">CHLRE_02g143850v5</name>
</gene>
<dbReference type="RefSeq" id="XP_042927774.1">
    <property type="nucleotide sequence ID" value="XM_043060257.1"/>
</dbReference>
<accession>A0A2K3E3Z6</accession>
<reference evidence="2 3" key="1">
    <citation type="journal article" date="2007" name="Science">
        <title>The Chlamydomonas genome reveals the evolution of key animal and plant functions.</title>
        <authorList>
            <person name="Merchant S.S."/>
            <person name="Prochnik S.E."/>
            <person name="Vallon O."/>
            <person name="Harris E.H."/>
            <person name="Karpowicz S.J."/>
            <person name="Witman G.B."/>
            <person name="Terry A."/>
            <person name="Salamov A."/>
            <person name="Fritz-Laylin L.K."/>
            <person name="Marechal-Drouard L."/>
            <person name="Marshall W.F."/>
            <person name="Qu L.H."/>
            <person name="Nelson D.R."/>
            <person name="Sanderfoot A.A."/>
            <person name="Spalding M.H."/>
            <person name="Kapitonov V.V."/>
            <person name="Ren Q."/>
            <person name="Ferris P."/>
            <person name="Lindquist E."/>
            <person name="Shapiro H."/>
            <person name="Lucas S.M."/>
            <person name="Grimwood J."/>
            <person name="Schmutz J."/>
            <person name="Cardol P."/>
            <person name="Cerutti H."/>
            <person name="Chanfreau G."/>
            <person name="Chen C.L."/>
            <person name="Cognat V."/>
            <person name="Croft M.T."/>
            <person name="Dent R."/>
            <person name="Dutcher S."/>
            <person name="Fernandez E."/>
            <person name="Fukuzawa H."/>
            <person name="Gonzalez-Ballester D."/>
            <person name="Gonzalez-Halphen D."/>
            <person name="Hallmann A."/>
            <person name="Hanikenne M."/>
            <person name="Hippler M."/>
            <person name="Inwood W."/>
            <person name="Jabbari K."/>
            <person name="Kalanon M."/>
            <person name="Kuras R."/>
            <person name="Lefebvre P.A."/>
            <person name="Lemaire S.D."/>
            <person name="Lobanov A.V."/>
            <person name="Lohr M."/>
            <person name="Manuell A."/>
            <person name="Meier I."/>
            <person name="Mets L."/>
            <person name="Mittag M."/>
            <person name="Mittelmeier T."/>
            <person name="Moroney J.V."/>
            <person name="Moseley J."/>
            <person name="Napoli C."/>
            <person name="Nedelcu A.M."/>
            <person name="Niyogi K."/>
            <person name="Novoselov S.V."/>
            <person name="Paulsen I.T."/>
            <person name="Pazour G."/>
            <person name="Purton S."/>
            <person name="Ral J.P."/>
            <person name="Riano-Pachon D.M."/>
            <person name="Riekhof W."/>
            <person name="Rymarquis L."/>
            <person name="Schroda M."/>
            <person name="Stern D."/>
            <person name="Umen J."/>
            <person name="Willows R."/>
            <person name="Wilson N."/>
            <person name="Zimmer S.L."/>
            <person name="Allmer J."/>
            <person name="Balk J."/>
            <person name="Bisova K."/>
            <person name="Chen C.J."/>
            <person name="Elias M."/>
            <person name="Gendler K."/>
            <person name="Hauser C."/>
            <person name="Lamb M.R."/>
            <person name="Ledford H."/>
            <person name="Long J.C."/>
            <person name="Minagawa J."/>
            <person name="Page M.D."/>
            <person name="Pan J."/>
            <person name="Pootakham W."/>
            <person name="Roje S."/>
            <person name="Rose A."/>
            <person name="Stahlberg E."/>
            <person name="Terauchi A.M."/>
            <person name="Yang P."/>
            <person name="Ball S."/>
            <person name="Bowler C."/>
            <person name="Dieckmann C.L."/>
            <person name="Gladyshev V.N."/>
            <person name="Green P."/>
            <person name="Jorgensen R."/>
            <person name="Mayfield S."/>
            <person name="Mueller-Roeber B."/>
            <person name="Rajamani S."/>
            <person name="Sayre R.T."/>
            <person name="Brokstein P."/>
            <person name="Dubchak I."/>
            <person name="Goodstein D."/>
            <person name="Hornick L."/>
            <person name="Huang Y.W."/>
            <person name="Jhaveri J."/>
            <person name="Luo Y."/>
            <person name="Martinez D."/>
            <person name="Ngau W.C."/>
            <person name="Otillar B."/>
            <person name="Poliakov A."/>
            <person name="Porter A."/>
            <person name="Szajkowski L."/>
            <person name="Werner G."/>
            <person name="Zhou K."/>
            <person name="Grigoriev I.V."/>
            <person name="Rokhsar D.S."/>
            <person name="Grossman A.R."/>
        </authorList>
    </citation>
    <scope>NUCLEOTIDE SEQUENCE [LARGE SCALE GENOMIC DNA]</scope>
    <source>
        <strain evidence="3">CC-503</strain>
    </source>
</reference>
<dbReference type="PaxDb" id="3055-EDP02016"/>
<evidence type="ECO:0000313" key="3">
    <source>
        <dbReference type="Proteomes" id="UP000006906"/>
    </source>
</evidence>
<evidence type="ECO:0000256" key="1">
    <source>
        <dbReference type="PROSITE-ProRule" id="PRU00259"/>
    </source>
</evidence>
<dbReference type="Gene3D" id="1.25.10.10">
    <property type="entry name" value="Leucine-rich Repeat Variant"/>
    <property type="match status" value="2"/>
</dbReference>
<dbReference type="EMBL" id="CM008963">
    <property type="protein sequence ID" value="PNW87496.1"/>
    <property type="molecule type" value="Genomic_DNA"/>
</dbReference>
<dbReference type="Proteomes" id="UP000006906">
    <property type="component" value="Chromosome 2"/>
</dbReference>
<dbReference type="InterPro" id="IPR000225">
    <property type="entry name" value="Armadillo"/>
</dbReference>
<dbReference type="GeneID" id="66052622"/>
<dbReference type="InterPro" id="IPR042856">
    <property type="entry name" value="RSP14"/>
</dbReference>
<name>A0A2K3E3Z6_CHLRE</name>
<dbReference type="KEGG" id="cre:CHLRE_02g143850v5"/>
<dbReference type="ExpressionAtlas" id="A0A2K3E3Z6">
    <property type="expression patterns" value="baseline and differential"/>
</dbReference>
<keyword evidence="3" id="KW-1185">Reference proteome</keyword>
<evidence type="ECO:0000313" key="2">
    <source>
        <dbReference type="EMBL" id="PNW87496.1"/>
    </source>
</evidence>
<feature type="repeat" description="ARM" evidence="1">
    <location>
        <begin position="190"/>
        <end position="232"/>
    </location>
</feature>
<dbReference type="STRING" id="3055.A0A2K3E3Z6"/>
<feature type="repeat" description="ARM" evidence="1">
    <location>
        <begin position="231"/>
        <end position="273"/>
    </location>
</feature>
<dbReference type="SMART" id="SM00185">
    <property type="entry name" value="ARM"/>
    <property type="match status" value="4"/>
</dbReference>
<proteinExistence type="predicted"/>
<dbReference type="OrthoDB" id="409644at2759"/>
<dbReference type="PROSITE" id="PS50176">
    <property type="entry name" value="ARM_REPEAT"/>
    <property type="match status" value="3"/>
</dbReference>
<dbReference type="PANTHER" id="PTHR15599:SF3">
    <property type="entry name" value="ARMADILLO REPEAT-CONTAINING DOMAIN-CONTAINING PROTEIN"/>
    <property type="match status" value="1"/>
</dbReference>
<dbReference type="InterPro" id="IPR016024">
    <property type="entry name" value="ARM-type_fold"/>
</dbReference>
<dbReference type="Pfam" id="PF00514">
    <property type="entry name" value="Arm"/>
    <property type="match status" value="1"/>
</dbReference>
<sequence>MALSPTRSKALVDTSATSQEVAALYVSVLPNLEASKARVKVALKSFVDANDNPSTSSNYSSREEDPVHVFLDMLPHARRDAMWTVLILRALKILSRKQPNRLRFGPNGLKAIVEAIISPLNNKVAAEGANVLLNACYEPVNVEALLSGPGVSQLLLFLMEDDQEVAANAAGAIQSICFQEAGRRHVYAQGGVAALTGLLGASNPRVASRAVGAIHNLSSHAEVIKDIRRHGGLPTLVSLLSDPSLTVSGSAAGALQNVSREVASRLVIRELSAVPPLARLLSAPDVQAQVCASGALLNIVGPDLDRRETADPRRAAALLADSSRPSQRRSLGRLMALAMAAAAIYDCVYEQAPPLPPLPES</sequence>